<reference evidence="2" key="2">
    <citation type="submission" date="2020-05" db="UniProtKB">
        <authorList>
            <consortium name="EnsemblMetazoa"/>
        </authorList>
    </citation>
    <scope>IDENTIFICATION</scope>
    <source>
        <strain evidence="2">A-37</strain>
    </source>
</reference>
<dbReference type="VEuPathDB" id="VectorBase:ACUA022699"/>
<dbReference type="CDD" id="cd18493">
    <property type="entry name" value="BACK_BTBD17"/>
    <property type="match status" value="1"/>
</dbReference>
<dbReference type="Gene3D" id="1.25.40.420">
    <property type="match status" value="1"/>
</dbReference>
<dbReference type="PANTHER" id="PTHR24410:SF41">
    <property type="entry name" value="HL07962P"/>
    <property type="match status" value="1"/>
</dbReference>
<dbReference type="Pfam" id="PF07707">
    <property type="entry name" value="BACK"/>
    <property type="match status" value="1"/>
</dbReference>
<dbReference type="Gene3D" id="3.30.710.10">
    <property type="entry name" value="Potassium Channel Kv1.1, Chain A"/>
    <property type="match status" value="1"/>
</dbReference>
<dbReference type="SMART" id="SM00875">
    <property type="entry name" value="BACK"/>
    <property type="match status" value="1"/>
</dbReference>
<dbReference type="Pfam" id="PF23651">
    <property type="entry name" value="TRAF_BTBD17"/>
    <property type="match status" value="1"/>
</dbReference>
<dbReference type="STRING" id="139723.A0A182MNS0"/>
<feature type="domain" description="BTB" evidence="1">
    <location>
        <begin position="58"/>
        <end position="128"/>
    </location>
</feature>
<dbReference type="CDD" id="cd18292">
    <property type="entry name" value="BTB_POZ_BTBD17"/>
    <property type="match status" value="1"/>
</dbReference>
<sequence length="513" mass="59829">MQTKKAEEHKMDTDCCDYPQDCSMVDVQDYEDMGLKMLYNTNSVLQKIANLYAERLMSDVTLVVGENRYPAHRIILCASSDVFQVMLMNATWREFGDAVITLQEEEKCQDVFPQFLRYMYVGKMTISVDTAVYILKLADKYNIHDLVQICIDYMKRHINKATEKGHFVEWLHNALLICPGRKDLITLLENYLKWNLERIVAYPGWEQLSLGLMNWLLQQNDLVVQSEFRLYELVECWFRYQKSQIEERADMREQDRESAINKLINGVLVHIRFAMMSLPQLANVLMSGASVRMLKEFYVARVADGMNFHSHHLEIVSAIRQSETGELFFTPRLYTSDLWSLEIAVNYFHKVEKYSSVASVFFSPTNFSDVDEESNGWDVEFFPLGVRYKPAQLIGIYSAATNREIPESIIRTVRLRITSQSAMRTERRYMIGVLICGMMNDEEYVRNCHVRMAYFSNDQRVLNIDNLIPFEELQLGARKFSQYMVGVQQNTIKIKVVIVPLNRFSNVFAPLLE</sequence>
<dbReference type="InterPro" id="IPR011705">
    <property type="entry name" value="BACK"/>
</dbReference>
<proteinExistence type="predicted"/>
<protein>
    <recommendedName>
        <fullName evidence="1">BTB domain-containing protein</fullName>
    </recommendedName>
</protein>
<dbReference type="EnsemblMetazoa" id="ACUA022699-RA">
    <property type="protein sequence ID" value="ACUA022699-PA"/>
    <property type="gene ID" value="ACUA022699"/>
</dbReference>
<evidence type="ECO:0000313" key="2">
    <source>
        <dbReference type="EnsemblMetazoa" id="ACUA022699-PA"/>
    </source>
</evidence>
<dbReference type="SMART" id="SM00225">
    <property type="entry name" value="BTB"/>
    <property type="match status" value="1"/>
</dbReference>
<reference evidence="3" key="1">
    <citation type="submission" date="2013-09" db="EMBL/GenBank/DDBJ databases">
        <title>The Genome Sequence of Anopheles culicifacies species A.</title>
        <authorList>
            <consortium name="The Broad Institute Genomics Platform"/>
            <person name="Neafsey D.E."/>
            <person name="Besansky N."/>
            <person name="Howell P."/>
            <person name="Walton C."/>
            <person name="Young S.K."/>
            <person name="Zeng Q."/>
            <person name="Gargeya S."/>
            <person name="Fitzgerald M."/>
            <person name="Haas B."/>
            <person name="Abouelleil A."/>
            <person name="Allen A.W."/>
            <person name="Alvarado L."/>
            <person name="Arachchi H.M."/>
            <person name="Berlin A.M."/>
            <person name="Chapman S.B."/>
            <person name="Gainer-Dewar J."/>
            <person name="Goldberg J."/>
            <person name="Griggs A."/>
            <person name="Gujja S."/>
            <person name="Hansen M."/>
            <person name="Howarth C."/>
            <person name="Imamovic A."/>
            <person name="Ireland A."/>
            <person name="Larimer J."/>
            <person name="McCowan C."/>
            <person name="Murphy C."/>
            <person name="Pearson M."/>
            <person name="Poon T.W."/>
            <person name="Priest M."/>
            <person name="Roberts A."/>
            <person name="Saif S."/>
            <person name="Shea T."/>
            <person name="Sisk P."/>
            <person name="Sykes S."/>
            <person name="Wortman J."/>
            <person name="Nusbaum C."/>
            <person name="Birren B."/>
        </authorList>
    </citation>
    <scope>NUCLEOTIDE SEQUENCE [LARGE SCALE GENOMIC DNA]</scope>
    <source>
        <strain evidence="3">A-37</strain>
    </source>
</reference>
<evidence type="ECO:0000313" key="3">
    <source>
        <dbReference type="Proteomes" id="UP000075883"/>
    </source>
</evidence>
<accession>A0A182MNS0</accession>
<organism evidence="2 3">
    <name type="scientific">Anopheles culicifacies</name>
    <dbReference type="NCBI Taxonomy" id="139723"/>
    <lineage>
        <taxon>Eukaryota</taxon>
        <taxon>Metazoa</taxon>
        <taxon>Ecdysozoa</taxon>
        <taxon>Arthropoda</taxon>
        <taxon>Hexapoda</taxon>
        <taxon>Insecta</taxon>
        <taxon>Pterygota</taxon>
        <taxon>Neoptera</taxon>
        <taxon>Endopterygota</taxon>
        <taxon>Diptera</taxon>
        <taxon>Nematocera</taxon>
        <taxon>Culicoidea</taxon>
        <taxon>Culicidae</taxon>
        <taxon>Anophelinae</taxon>
        <taxon>Anopheles</taxon>
        <taxon>culicifacies species complex</taxon>
    </lineage>
</organism>
<name>A0A182MNS0_9DIPT</name>
<dbReference type="AlphaFoldDB" id="A0A182MNS0"/>
<dbReference type="InterPro" id="IPR056184">
    <property type="entry name" value="TRAF_BTBD17"/>
</dbReference>
<dbReference type="InterPro" id="IPR011333">
    <property type="entry name" value="SKP1/BTB/POZ_sf"/>
</dbReference>
<dbReference type="PROSITE" id="PS50097">
    <property type="entry name" value="BTB"/>
    <property type="match status" value="1"/>
</dbReference>
<dbReference type="InterPro" id="IPR000210">
    <property type="entry name" value="BTB/POZ_dom"/>
</dbReference>
<dbReference type="EMBL" id="AXCM01012263">
    <property type="status" value="NOT_ANNOTATED_CDS"/>
    <property type="molecule type" value="Genomic_DNA"/>
</dbReference>
<dbReference type="Pfam" id="PF00651">
    <property type="entry name" value="BTB"/>
    <property type="match status" value="1"/>
</dbReference>
<dbReference type="Proteomes" id="UP000075883">
    <property type="component" value="Unassembled WGS sequence"/>
</dbReference>
<keyword evidence="3" id="KW-1185">Reference proteome</keyword>
<evidence type="ECO:0000259" key="1">
    <source>
        <dbReference type="PROSITE" id="PS50097"/>
    </source>
</evidence>
<dbReference type="InterPro" id="IPR051481">
    <property type="entry name" value="BTB-POZ/Galectin-3-binding"/>
</dbReference>
<dbReference type="SUPFAM" id="SSF54695">
    <property type="entry name" value="POZ domain"/>
    <property type="match status" value="1"/>
</dbReference>
<dbReference type="PANTHER" id="PTHR24410">
    <property type="entry name" value="HL07962P-RELATED"/>
    <property type="match status" value="1"/>
</dbReference>